<dbReference type="PANTHER" id="PTHR43172">
    <property type="entry name" value="ADENYLOSUCCINATE LYASE"/>
    <property type="match status" value="1"/>
</dbReference>
<dbReference type="PRINTS" id="PR00145">
    <property type="entry name" value="ARGSUCLYASE"/>
</dbReference>
<accession>A0A227KTG2</accession>
<keyword evidence="1" id="KW-0456">Lyase</keyword>
<dbReference type="SMART" id="SM00998">
    <property type="entry name" value="ADSL_C"/>
    <property type="match status" value="1"/>
</dbReference>
<evidence type="ECO:0000256" key="1">
    <source>
        <dbReference type="ARBA" id="ARBA00023239"/>
    </source>
</evidence>
<feature type="compositionally biased region" description="Polar residues" evidence="2">
    <location>
        <begin position="297"/>
        <end position="313"/>
    </location>
</feature>
<dbReference type="CDD" id="cd01597">
    <property type="entry name" value="pCLME"/>
    <property type="match status" value="1"/>
</dbReference>
<comment type="caution">
    <text evidence="5">The sequence shown here is derived from an EMBL/GenBank/DDBJ whole genome shotgun (WGS) entry which is preliminary data.</text>
</comment>
<dbReference type="Pfam" id="PF00206">
    <property type="entry name" value="Lyase_1"/>
    <property type="match status" value="1"/>
</dbReference>
<dbReference type="InterPro" id="IPR022761">
    <property type="entry name" value="Fumarate_lyase_N"/>
</dbReference>
<dbReference type="Gene3D" id="1.20.200.10">
    <property type="entry name" value="Fumarase/aspartase (Central domain)"/>
    <property type="match status" value="1"/>
</dbReference>
<dbReference type="EMBL" id="NHMP01000001">
    <property type="protein sequence ID" value="OXE51184.1"/>
    <property type="molecule type" value="Genomic_DNA"/>
</dbReference>
<sequence length="482" mass="53072">MKLKLISSLMFSIALSSMAFAETPSLPTAQSSSSNTMSVFDSKIYEGLFGTKEMREIYNDQRLISYWLKFEAALANAQAKHGLIPEEAAQEISKACVLDNVDIQKLTEATRKVGRPVDGLVKQLRALNPTVKAYIHLGSTTQDVMDTATVLQMMDAIDVIEKQLTKLILRLADLSEKYKSTPMVSRTNGQDAIPTTFGMLTASYMAELNRNLSRMREAKERSRVGQLGSAVGTLSSLGPKALEIQKSALKNLGLKVPDMSWNASRDNYAEVVQVLALINGTLGRVATDINLWSRTADNSVNEGEGGASSTMPQKRNPRASEFLGGLAAMSRIRASGALEMLNQSETRQGAPWISEWSTIPEMFMTTSTALDRANRLFDKIIVKPEVMKARFNDSKQFVMAEAVQQSLASKVGLGQAHSLVVQAIKKAPKDTDFRTVLVNDPEIKKYMNEKEIEHALEPTNYLGQASELVNRAVRIARSNTLK</sequence>
<dbReference type="Gene3D" id="1.10.40.30">
    <property type="entry name" value="Fumarase/aspartase (C-terminal domain)"/>
    <property type="match status" value="1"/>
</dbReference>
<dbReference type="InterPro" id="IPR019468">
    <property type="entry name" value="AdenyloSucc_lyase_C"/>
</dbReference>
<protein>
    <recommendedName>
        <fullName evidence="4">Adenylosuccinate lyase C-terminal domain-containing protein</fullName>
    </recommendedName>
</protein>
<dbReference type="InterPro" id="IPR000362">
    <property type="entry name" value="Fumarate_lyase_fam"/>
</dbReference>
<name>A0A227KTG2_9BURK</name>
<keyword evidence="6" id="KW-1185">Reference proteome</keyword>
<feature type="chain" id="PRO_5011259397" description="Adenylosuccinate lyase C-terminal domain-containing protein" evidence="3">
    <location>
        <begin position="22"/>
        <end position="482"/>
    </location>
</feature>
<dbReference type="GO" id="GO:0005829">
    <property type="term" value="C:cytosol"/>
    <property type="evidence" value="ECO:0007669"/>
    <property type="project" value="TreeGrafter"/>
</dbReference>
<dbReference type="InterPro" id="IPR008948">
    <property type="entry name" value="L-Aspartase-like"/>
</dbReference>
<feature type="signal peptide" evidence="3">
    <location>
        <begin position="1"/>
        <end position="21"/>
    </location>
</feature>
<organism evidence="5 6">
    <name type="scientific">Turicimonas muris</name>
    <dbReference type="NCBI Taxonomy" id="1796652"/>
    <lineage>
        <taxon>Bacteria</taxon>
        <taxon>Pseudomonadati</taxon>
        <taxon>Pseudomonadota</taxon>
        <taxon>Betaproteobacteria</taxon>
        <taxon>Burkholderiales</taxon>
        <taxon>Sutterellaceae</taxon>
        <taxon>Turicimonas</taxon>
    </lineage>
</organism>
<dbReference type="GO" id="GO:0070626">
    <property type="term" value="F:(S)-2-(5-amino-1-(5-phospho-D-ribosyl)imidazole-4-carboxamido) succinate lyase (fumarate-forming) activity"/>
    <property type="evidence" value="ECO:0007669"/>
    <property type="project" value="TreeGrafter"/>
</dbReference>
<evidence type="ECO:0000313" key="6">
    <source>
        <dbReference type="Proteomes" id="UP000214610"/>
    </source>
</evidence>
<reference evidence="6" key="1">
    <citation type="submission" date="2017-05" db="EMBL/GenBank/DDBJ databases">
        <title>Improved OligoMM genomes.</title>
        <authorList>
            <person name="Garzetti D."/>
        </authorList>
    </citation>
    <scope>NUCLEOTIDE SEQUENCE [LARGE SCALE GENOMIC DNA]</scope>
    <source>
        <strain evidence="6">YL45</strain>
    </source>
</reference>
<evidence type="ECO:0000256" key="2">
    <source>
        <dbReference type="SAM" id="MobiDB-lite"/>
    </source>
</evidence>
<dbReference type="Pfam" id="PF10397">
    <property type="entry name" value="ADSL_C"/>
    <property type="match status" value="1"/>
</dbReference>
<dbReference type="GO" id="GO:0044208">
    <property type="term" value="P:'de novo' AMP biosynthetic process"/>
    <property type="evidence" value="ECO:0007669"/>
    <property type="project" value="TreeGrafter"/>
</dbReference>
<dbReference type="GO" id="GO:0004018">
    <property type="term" value="F:N6-(1,2-dicarboxyethyl)AMP AMP-lyase (fumarate-forming) activity"/>
    <property type="evidence" value="ECO:0007669"/>
    <property type="project" value="TreeGrafter"/>
</dbReference>
<dbReference type="PANTHER" id="PTHR43172:SF1">
    <property type="entry name" value="ADENYLOSUCCINATE LYASE"/>
    <property type="match status" value="1"/>
</dbReference>
<feature type="domain" description="Adenylosuccinate lyase C-terminal" evidence="4">
    <location>
        <begin position="395"/>
        <end position="473"/>
    </location>
</feature>
<dbReference type="RefSeq" id="WP_084081422.1">
    <property type="nucleotide sequence ID" value="NZ_CAPFQK010000004.1"/>
</dbReference>
<gene>
    <name evidence="5" type="ORF">ADH67_02510</name>
</gene>
<dbReference type="PRINTS" id="PR00149">
    <property type="entry name" value="FUMRATELYASE"/>
</dbReference>
<dbReference type="AlphaFoldDB" id="A0A227KTG2"/>
<evidence type="ECO:0000256" key="3">
    <source>
        <dbReference type="SAM" id="SignalP"/>
    </source>
</evidence>
<proteinExistence type="predicted"/>
<evidence type="ECO:0000313" key="5">
    <source>
        <dbReference type="EMBL" id="OXE51184.1"/>
    </source>
</evidence>
<dbReference type="GeneID" id="78363391"/>
<keyword evidence="3" id="KW-0732">Signal</keyword>
<feature type="region of interest" description="Disordered" evidence="2">
    <location>
        <begin position="297"/>
        <end position="317"/>
    </location>
</feature>
<dbReference type="SUPFAM" id="SSF48557">
    <property type="entry name" value="L-aspartase-like"/>
    <property type="match status" value="1"/>
</dbReference>
<dbReference type="Proteomes" id="UP000214610">
    <property type="component" value="Unassembled WGS sequence"/>
</dbReference>
<evidence type="ECO:0000259" key="4">
    <source>
        <dbReference type="SMART" id="SM00998"/>
    </source>
</evidence>